<dbReference type="InterPro" id="IPR000326">
    <property type="entry name" value="PAP2/HPO"/>
</dbReference>
<evidence type="ECO:0000256" key="2">
    <source>
        <dbReference type="ARBA" id="ARBA00022475"/>
    </source>
</evidence>
<dbReference type="SUPFAM" id="SSF48317">
    <property type="entry name" value="Acid phosphatase/Vanadium-dependent haloperoxidase"/>
    <property type="match status" value="1"/>
</dbReference>
<evidence type="ECO:0000256" key="3">
    <source>
        <dbReference type="ARBA" id="ARBA00022692"/>
    </source>
</evidence>
<dbReference type="GO" id="GO:0016787">
    <property type="term" value="F:hydrolase activity"/>
    <property type="evidence" value="ECO:0007669"/>
    <property type="project" value="UniProtKB-KW"/>
</dbReference>
<feature type="domain" description="Phosphatidic acid phosphatase type 2/haloperoxidase" evidence="8">
    <location>
        <begin position="60"/>
        <end position="173"/>
    </location>
</feature>
<evidence type="ECO:0000256" key="5">
    <source>
        <dbReference type="ARBA" id="ARBA00022989"/>
    </source>
</evidence>
<dbReference type="Gene3D" id="1.20.144.10">
    <property type="entry name" value="Phosphatidic acid phosphatase type 2/haloperoxidase"/>
    <property type="match status" value="1"/>
</dbReference>
<keyword evidence="2" id="KW-1003">Cell membrane</keyword>
<comment type="caution">
    <text evidence="9">The sequence shown here is derived from an EMBL/GenBank/DDBJ whole genome shotgun (WGS) entry which is preliminary data.</text>
</comment>
<dbReference type="OrthoDB" id="5289372at2"/>
<keyword evidence="6 7" id="KW-0472">Membrane</keyword>
<dbReference type="PANTHER" id="PTHR14969">
    <property type="entry name" value="SPHINGOSINE-1-PHOSPHATE PHOSPHOHYDROLASE"/>
    <property type="match status" value="1"/>
</dbReference>
<evidence type="ECO:0000259" key="8">
    <source>
        <dbReference type="SMART" id="SM00014"/>
    </source>
</evidence>
<feature type="transmembrane region" description="Helical" evidence="7">
    <location>
        <begin position="132"/>
        <end position="152"/>
    </location>
</feature>
<dbReference type="GO" id="GO:0005886">
    <property type="term" value="C:plasma membrane"/>
    <property type="evidence" value="ECO:0007669"/>
    <property type="project" value="UniProtKB-SubCell"/>
</dbReference>
<dbReference type="Proteomes" id="UP000011666">
    <property type="component" value="Unassembled WGS sequence"/>
</dbReference>
<proteinExistence type="predicted"/>
<evidence type="ECO:0000256" key="4">
    <source>
        <dbReference type="ARBA" id="ARBA00022801"/>
    </source>
</evidence>
<dbReference type="CDD" id="cd03392">
    <property type="entry name" value="PAP2_like_2"/>
    <property type="match status" value="1"/>
</dbReference>
<feature type="transmembrane region" description="Helical" evidence="7">
    <location>
        <begin position="101"/>
        <end position="120"/>
    </location>
</feature>
<keyword evidence="4" id="KW-0378">Hydrolase</keyword>
<dbReference type="EMBL" id="BANX01000014">
    <property type="protein sequence ID" value="GAC68311.1"/>
    <property type="molecule type" value="Genomic_DNA"/>
</dbReference>
<evidence type="ECO:0000313" key="9">
    <source>
        <dbReference type="EMBL" id="GAC68311.1"/>
    </source>
</evidence>
<dbReference type="PANTHER" id="PTHR14969:SF62">
    <property type="entry name" value="DECAPRENYLPHOSPHORYL-5-PHOSPHORIBOSE PHOSPHATASE RV3807C-RELATED"/>
    <property type="match status" value="1"/>
</dbReference>
<keyword evidence="3 7" id="KW-0812">Transmembrane</keyword>
<evidence type="ECO:0000313" key="10">
    <source>
        <dbReference type="Proteomes" id="UP000011666"/>
    </source>
</evidence>
<reference evidence="9 10" key="1">
    <citation type="submission" date="2013-01" db="EMBL/GenBank/DDBJ databases">
        <title>Whole genome shotgun sequence of Gordonia soli NBRC 108243.</title>
        <authorList>
            <person name="Isaki-Nakamura S."/>
            <person name="Hosoyama A."/>
            <person name="Tsuchikane K."/>
            <person name="Ando Y."/>
            <person name="Baba S."/>
            <person name="Ohji S."/>
            <person name="Hamada M."/>
            <person name="Tamura T."/>
            <person name="Yamazoe A."/>
            <person name="Yamazaki S."/>
            <person name="Fujita N."/>
        </authorList>
    </citation>
    <scope>NUCLEOTIDE SEQUENCE [LARGE SCALE GENOMIC DNA]</scope>
    <source>
        <strain evidence="9 10">NBRC 108243</strain>
    </source>
</reference>
<feature type="transmembrane region" description="Helical" evidence="7">
    <location>
        <begin position="26"/>
        <end position="53"/>
    </location>
</feature>
<feature type="transmembrane region" description="Helical" evidence="7">
    <location>
        <begin position="60"/>
        <end position="81"/>
    </location>
</feature>
<organism evidence="9 10">
    <name type="scientific">Gordonia soli NBRC 108243</name>
    <dbReference type="NCBI Taxonomy" id="1223545"/>
    <lineage>
        <taxon>Bacteria</taxon>
        <taxon>Bacillati</taxon>
        <taxon>Actinomycetota</taxon>
        <taxon>Actinomycetes</taxon>
        <taxon>Mycobacteriales</taxon>
        <taxon>Gordoniaceae</taxon>
        <taxon>Gordonia</taxon>
    </lineage>
</organism>
<keyword evidence="10" id="KW-1185">Reference proteome</keyword>
<dbReference type="eggNOG" id="COG0671">
    <property type="taxonomic scope" value="Bacteria"/>
</dbReference>
<evidence type="ECO:0000256" key="1">
    <source>
        <dbReference type="ARBA" id="ARBA00004651"/>
    </source>
</evidence>
<feature type="transmembrane region" description="Helical" evidence="7">
    <location>
        <begin position="158"/>
        <end position="176"/>
    </location>
</feature>
<dbReference type="Pfam" id="PF01569">
    <property type="entry name" value="PAP2"/>
    <property type="match status" value="1"/>
</dbReference>
<accession>M0QJ49</accession>
<dbReference type="InterPro" id="IPR036938">
    <property type="entry name" value="PAP2/HPO_sf"/>
</dbReference>
<dbReference type="AlphaFoldDB" id="M0QJ49"/>
<evidence type="ECO:0000256" key="7">
    <source>
        <dbReference type="SAM" id="Phobius"/>
    </source>
</evidence>
<protein>
    <recommendedName>
        <fullName evidence="8">Phosphatidic acid phosphatase type 2/haloperoxidase domain-containing protein</fullName>
    </recommendedName>
</protein>
<sequence length="186" mass="19932">MELTSGDFDRSITDWVVEHRTAPAEAIAHAVTITGNTVVLTAVVVVATIALAIRGHRAEAMLVGAGSLVGYLLMLGTKALFQRDRPPVRDRLIDIDTFSFPSGHAMMSTVVLGLIAVAAYRISTWVHDHPAVLLLAPVWAVLVGISRVVLGVHWTTDVIAGWVIGAVWVVVCAVLVSRVPRTADQQ</sequence>
<dbReference type="STRING" id="1223545.GS4_14_01440"/>
<gene>
    <name evidence="9" type="ORF">GS4_14_01440</name>
</gene>
<dbReference type="SMART" id="SM00014">
    <property type="entry name" value="acidPPc"/>
    <property type="match status" value="1"/>
</dbReference>
<dbReference type="RefSeq" id="WP_007620354.1">
    <property type="nucleotide sequence ID" value="NZ_BANX01000014.1"/>
</dbReference>
<evidence type="ECO:0000256" key="6">
    <source>
        <dbReference type="ARBA" id="ARBA00023136"/>
    </source>
</evidence>
<name>M0QJ49_9ACTN</name>
<comment type="subcellular location">
    <subcellularLocation>
        <location evidence="1">Cell membrane</location>
        <topology evidence="1">Multi-pass membrane protein</topology>
    </subcellularLocation>
</comment>
<keyword evidence="5 7" id="KW-1133">Transmembrane helix</keyword>